<gene>
    <name evidence="2" type="ORF">KK137_05175</name>
</gene>
<dbReference type="Proteomes" id="UP000811255">
    <property type="component" value="Unassembled WGS sequence"/>
</dbReference>
<accession>A0ABS5W1S1</accession>
<proteinExistence type="predicted"/>
<feature type="signal peptide" evidence="1">
    <location>
        <begin position="1"/>
        <end position="19"/>
    </location>
</feature>
<evidence type="ECO:0000313" key="2">
    <source>
        <dbReference type="EMBL" id="MBT2133720.1"/>
    </source>
</evidence>
<organism evidence="2 3">
    <name type="scientific">Croceibacterium selenioxidans</name>
    <dbReference type="NCBI Taxonomy" id="2838833"/>
    <lineage>
        <taxon>Bacteria</taxon>
        <taxon>Pseudomonadati</taxon>
        <taxon>Pseudomonadota</taxon>
        <taxon>Alphaproteobacteria</taxon>
        <taxon>Sphingomonadales</taxon>
        <taxon>Erythrobacteraceae</taxon>
        <taxon>Croceibacterium</taxon>
    </lineage>
</organism>
<keyword evidence="3" id="KW-1185">Reference proteome</keyword>
<keyword evidence="1" id="KW-0732">Signal</keyword>
<evidence type="ECO:0000313" key="3">
    <source>
        <dbReference type="Proteomes" id="UP000811255"/>
    </source>
</evidence>
<evidence type="ECO:0000256" key="1">
    <source>
        <dbReference type="SAM" id="SignalP"/>
    </source>
</evidence>
<dbReference type="PANTHER" id="PTHR36302:SF1">
    <property type="entry name" value="COPPER CHAPERONE PCU(A)C"/>
    <property type="match status" value="1"/>
</dbReference>
<protein>
    <submittedName>
        <fullName evidence="2">Copper chaperone PCu(A)C</fullName>
    </submittedName>
</protein>
<name>A0ABS5W1S1_9SPHN</name>
<dbReference type="Gene3D" id="2.60.40.1890">
    <property type="entry name" value="PCu(A)C copper chaperone"/>
    <property type="match status" value="1"/>
</dbReference>
<dbReference type="SUPFAM" id="SSF110087">
    <property type="entry name" value="DR1885-like metal-binding protein"/>
    <property type="match status" value="1"/>
</dbReference>
<dbReference type="EMBL" id="JAHFVK010000001">
    <property type="protein sequence ID" value="MBT2133720.1"/>
    <property type="molecule type" value="Genomic_DNA"/>
</dbReference>
<dbReference type="InterPro" id="IPR058248">
    <property type="entry name" value="Lxx211020-like"/>
</dbReference>
<comment type="caution">
    <text evidence="2">The sequence shown here is derived from an EMBL/GenBank/DDBJ whole genome shotgun (WGS) entry which is preliminary data.</text>
</comment>
<dbReference type="Pfam" id="PF04314">
    <property type="entry name" value="PCuAC"/>
    <property type="match status" value="1"/>
</dbReference>
<dbReference type="InterPro" id="IPR007410">
    <property type="entry name" value="LpqE-like"/>
</dbReference>
<reference evidence="2 3" key="1">
    <citation type="submission" date="2021-05" db="EMBL/GenBank/DDBJ databases">
        <title>Croceibacterium sp. LX-88 genome sequence.</title>
        <authorList>
            <person name="Luo X."/>
        </authorList>
    </citation>
    <scope>NUCLEOTIDE SEQUENCE [LARGE SCALE GENOMIC DNA]</scope>
    <source>
        <strain evidence="2 3">LX-88</strain>
    </source>
</reference>
<feature type="chain" id="PRO_5047054026" evidence="1">
    <location>
        <begin position="20"/>
        <end position="155"/>
    </location>
</feature>
<dbReference type="InterPro" id="IPR036182">
    <property type="entry name" value="PCuAC_sf"/>
</dbReference>
<dbReference type="PROSITE" id="PS51257">
    <property type="entry name" value="PROKAR_LIPOPROTEIN"/>
    <property type="match status" value="1"/>
</dbReference>
<dbReference type="PANTHER" id="PTHR36302">
    <property type="entry name" value="BLR7088 PROTEIN"/>
    <property type="match status" value="1"/>
</dbReference>
<sequence length="155" mass="15811">MKRTVWAALALTVGTIGLAGCGEQPSEAEAKPVGPAGISAANGRIMLSAVSGNPAAAYFDVTNSGNHDWMIRAASVQGAQGATMHVTQDGAMQETLQVMVKGGETVKFEPGGLHVMVDGLPDTAKAGTKADVTLTFVGGDKVTFPAEIRAAGDER</sequence>
<dbReference type="RefSeq" id="WP_214535063.1">
    <property type="nucleotide sequence ID" value="NZ_JAHFVK010000001.1"/>
</dbReference>